<dbReference type="InterPro" id="IPR001034">
    <property type="entry name" value="DeoR_HTH"/>
</dbReference>
<name>A0ABS6TBZ5_9ENTE</name>
<dbReference type="SMART" id="SM00420">
    <property type="entry name" value="HTH_DEOR"/>
    <property type="match status" value="1"/>
</dbReference>
<evidence type="ECO:0000256" key="2">
    <source>
        <dbReference type="ARBA" id="ARBA00023125"/>
    </source>
</evidence>
<keyword evidence="6" id="KW-1185">Reference proteome</keyword>
<dbReference type="Pfam" id="PF08220">
    <property type="entry name" value="HTH_DeoR"/>
    <property type="match status" value="1"/>
</dbReference>
<dbReference type="EMBL" id="JAHUZB010000003">
    <property type="protein sequence ID" value="MBV7390428.1"/>
    <property type="molecule type" value="Genomic_DNA"/>
</dbReference>
<dbReference type="InterPro" id="IPR014036">
    <property type="entry name" value="DeoR-like_C"/>
</dbReference>
<protein>
    <submittedName>
        <fullName evidence="5">DeoR/GlpR family DNA-binding transcription regulator</fullName>
    </submittedName>
</protein>
<gene>
    <name evidence="5" type="ORF">KUA55_07040</name>
</gene>
<evidence type="ECO:0000313" key="6">
    <source>
        <dbReference type="Proteomes" id="UP000774130"/>
    </source>
</evidence>
<evidence type="ECO:0000313" key="5">
    <source>
        <dbReference type="EMBL" id="MBV7390428.1"/>
    </source>
</evidence>
<reference evidence="5 6" key="1">
    <citation type="submission" date="2021-06" db="EMBL/GenBank/DDBJ databases">
        <title>Enterococcus alishanensis sp. nov., a novel lactic acid bacterium isolated from fresh coffee beans.</title>
        <authorList>
            <person name="Chen Y.-S."/>
        </authorList>
    </citation>
    <scope>NUCLEOTIDE SEQUENCE [LARGE SCALE GENOMIC DNA]</scope>
    <source>
        <strain evidence="5 6">ALS3</strain>
    </source>
</reference>
<dbReference type="Pfam" id="PF00455">
    <property type="entry name" value="DeoRC"/>
    <property type="match status" value="1"/>
</dbReference>
<dbReference type="InterPro" id="IPR018356">
    <property type="entry name" value="Tscrpt_reg_HTH_DeoR_CS"/>
</dbReference>
<dbReference type="PROSITE" id="PS51000">
    <property type="entry name" value="HTH_DEOR_2"/>
    <property type="match status" value="1"/>
</dbReference>
<dbReference type="Proteomes" id="UP000774130">
    <property type="component" value="Unassembled WGS sequence"/>
</dbReference>
<proteinExistence type="predicted"/>
<keyword evidence="2 5" id="KW-0238">DNA-binding</keyword>
<evidence type="ECO:0000256" key="3">
    <source>
        <dbReference type="ARBA" id="ARBA00023163"/>
    </source>
</evidence>
<keyword evidence="3" id="KW-0804">Transcription</keyword>
<dbReference type="PANTHER" id="PTHR30363:SF49">
    <property type="entry name" value="L-FUCOSE OPERON ACTIVATOR"/>
    <property type="match status" value="1"/>
</dbReference>
<dbReference type="InterPro" id="IPR050313">
    <property type="entry name" value="Carb_Metab_HTH_regulators"/>
</dbReference>
<keyword evidence="1" id="KW-0805">Transcription regulation</keyword>
<organism evidence="5 6">
    <name type="scientific">Enterococcus alishanensis</name>
    <dbReference type="NCBI Taxonomy" id="1303817"/>
    <lineage>
        <taxon>Bacteria</taxon>
        <taxon>Bacillati</taxon>
        <taxon>Bacillota</taxon>
        <taxon>Bacilli</taxon>
        <taxon>Lactobacillales</taxon>
        <taxon>Enterococcaceae</taxon>
        <taxon>Enterococcus</taxon>
    </lineage>
</organism>
<sequence length="255" mass="28350">MKASEIAQRRKDITALLYKENNLKVATLVSLFDVSDETIRKDLAYLASEGILEKKHGRALLIKEKPLEPVFHRRPKNLAKKETIVTKALELLQSEDLIIGLDQGSTVALLASKIAQLSSRQIFTGSLAAILELAIAHHLLYSFGGQYNAEDMTFRNDTGKEMYPDIQFDVCFFGSSGVKNRNGFCTSSLADAEAKRLMLKKSSKKIVLIDDSKFQTTSLVQVASWSEVDVVISNQGLSPEIANNIRHQTRLILVP</sequence>
<feature type="domain" description="HTH deoR-type" evidence="4">
    <location>
        <begin position="6"/>
        <end position="61"/>
    </location>
</feature>
<dbReference type="PANTHER" id="PTHR30363">
    <property type="entry name" value="HTH-TYPE TRANSCRIPTIONAL REGULATOR SRLR-RELATED"/>
    <property type="match status" value="1"/>
</dbReference>
<comment type="caution">
    <text evidence="5">The sequence shown here is derived from an EMBL/GenBank/DDBJ whole genome shotgun (WGS) entry which is preliminary data.</text>
</comment>
<evidence type="ECO:0000259" key="4">
    <source>
        <dbReference type="PROSITE" id="PS51000"/>
    </source>
</evidence>
<dbReference type="GO" id="GO:0003677">
    <property type="term" value="F:DNA binding"/>
    <property type="evidence" value="ECO:0007669"/>
    <property type="project" value="UniProtKB-KW"/>
</dbReference>
<dbReference type="SMART" id="SM01134">
    <property type="entry name" value="DeoRC"/>
    <property type="match status" value="1"/>
</dbReference>
<dbReference type="PROSITE" id="PS00894">
    <property type="entry name" value="HTH_DEOR_1"/>
    <property type="match status" value="1"/>
</dbReference>
<evidence type="ECO:0000256" key="1">
    <source>
        <dbReference type="ARBA" id="ARBA00023015"/>
    </source>
</evidence>
<accession>A0ABS6TBZ5</accession>
<dbReference type="RefSeq" id="WP_218325493.1">
    <property type="nucleotide sequence ID" value="NZ_JAHUZB010000003.1"/>
</dbReference>